<sequence>MYQGTGELLPSNPIKYMNNSSFTAKRVSNWNTLILVPLMLISIILSFKR</sequence>
<proteinExistence type="predicted"/>
<keyword evidence="1" id="KW-0812">Transmembrane</keyword>
<name>A0A0A8YS96_ARUDO</name>
<organism evidence="2">
    <name type="scientific">Arundo donax</name>
    <name type="common">Giant reed</name>
    <name type="synonym">Donax arundinaceus</name>
    <dbReference type="NCBI Taxonomy" id="35708"/>
    <lineage>
        <taxon>Eukaryota</taxon>
        <taxon>Viridiplantae</taxon>
        <taxon>Streptophyta</taxon>
        <taxon>Embryophyta</taxon>
        <taxon>Tracheophyta</taxon>
        <taxon>Spermatophyta</taxon>
        <taxon>Magnoliopsida</taxon>
        <taxon>Liliopsida</taxon>
        <taxon>Poales</taxon>
        <taxon>Poaceae</taxon>
        <taxon>PACMAD clade</taxon>
        <taxon>Arundinoideae</taxon>
        <taxon>Arundineae</taxon>
        <taxon>Arundo</taxon>
    </lineage>
</organism>
<accession>A0A0A8YS96</accession>
<reference evidence="2" key="1">
    <citation type="submission" date="2014-09" db="EMBL/GenBank/DDBJ databases">
        <authorList>
            <person name="Magalhaes I.L.F."/>
            <person name="Oliveira U."/>
            <person name="Santos F.R."/>
            <person name="Vidigal T.H.D.A."/>
            <person name="Brescovit A.D."/>
            <person name="Santos A.J."/>
        </authorList>
    </citation>
    <scope>NUCLEOTIDE SEQUENCE</scope>
    <source>
        <tissue evidence="2">Shoot tissue taken approximately 20 cm above the soil surface</tissue>
    </source>
</reference>
<dbReference type="EMBL" id="GBRH01272628">
    <property type="protein sequence ID" value="JAD25267.1"/>
    <property type="molecule type" value="Transcribed_RNA"/>
</dbReference>
<protein>
    <submittedName>
        <fullName evidence="2">6PGL1</fullName>
    </submittedName>
</protein>
<evidence type="ECO:0000256" key="1">
    <source>
        <dbReference type="SAM" id="Phobius"/>
    </source>
</evidence>
<reference evidence="2" key="2">
    <citation type="journal article" date="2015" name="Data Brief">
        <title>Shoot transcriptome of the giant reed, Arundo donax.</title>
        <authorList>
            <person name="Barrero R.A."/>
            <person name="Guerrero F.D."/>
            <person name="Moolhuijzen P."/>
            <person name="Goolsby J.A."/>
            <person name="Tidwell J."/>
            <person name="Bellgard S.E."/>
            <person name="Bellgard M.I."/>
        </authorList>
    </citation>
    <scope>NUCLEOTIDE SEQUENCE</scope>
    <source>
        <tissue evidence="2">Shoot tissue taken approximately 20 cm above the soil surface</tissue>
    </source>
</reference>
<keyword evidence="1" id="KW-0472">Membrane</keyword>
<feature type="transmembrane region" description="Helical" evidence="1">
    <location>
        <begin position="27"/>
        <end position="47"/>
    </location>
</feature>
<evidence type="ECO:0000313" key="2">
    <source>
        <dbReference type="EMBL" id="JAD25267.1"/>
    </source>
</evidence>
<dbReference type="AlphaFoldDB" id="A0A0A8YS96"/>
<keyword evidence="1" id="KW-1133">Transmembrane helix</keyword>